<feature type="transmembrane region" description="Helical" evidence="1">
    <location>
        <begin position="7"/>
        <end position="32"/>
    </location>
</feature>
<sequence length="70" mass="7085">MGEKIGAVAACILVILAFCGVVSLIALGIVGVVNIAGFTIPFGAAALIAFVLIVISVITLAKEDDANERK</sequence>
<name>A0ABX1ZEA7_9BACL</name>
<dbReference type="Proteomes" id="UP000618579">
    <property type="component" value="Unassembled WGS sequence"/>
</dbReference>
<gene>
    <name evidence="2" type="ORF">GC097_00165</name>
</gene>
<comment type="caution">
    <text evidence="2">The sequence shown here is derived from an EMBL/GenBank/DDBJ whole genome shotgun (WGS) entry which is preliminary data.</text>
</comment>
<reference evidence="2 3" key="1">
    <citation type="submission" date="2019-10" db="EMBL/GenBank/DDBJ databases">
        <title>Description of Paenibacillus pedi sp. nov.</title>
        <authorList>
            <person name="Carlier A."/>
            <person name="Qi S."/>
        </authorList>
    </citation>
    <scope>NUCLEOTIDE SEQUENCE [LARGE SCALE GENOMIC DNA]</scope>
    <source>
        <strain evidence="2 3">LMG 31457</strain>
    </source>
</reference>
<keyword evidence="1" id="KW-0812">Transmembrane</keyword>
<keyword evidence="3" id="KW-1185">Reference proteome</keyword>
<keyword evidence="1" id="KW-1133">Transmembrane helix</keyword>
<dbReference type="EMBL" id="WHNZ01000004">
    <property type="protein sequence ID" value="NOU98440.1"/>
    <property type="molecule type" value="Genomic_DNA"/>
</dbReference>
<dbReference type="RefSeq" id="WP_171681337.1">
    <property type="nucleotide sequence ID" value="NZ_WHNZ01000004.1"/>
</dbReference>
<protein>
    <submittedName>
        <fullName evidence="2">Uncharacterized protein</fullName>
    </submittedName>
</protein>
<feature type="transmembrane region" description="Helical" evidence="1">
    <location>
        <begin position="38"/>
        <end position="61"/>
    </location>
</feature>
<accession>A0ABX1ZEA7</accession>
<evidence type="ECO:0000256" key="1">
    <source>
        <dbReference type="SAM" id="Phobius"/>
    </source>
</evidence>
<organism evidence="2 3">
    <name type="scientific">Paenibacillus planticolens</name>
    <dbReference type="NCBI Taxonomy" id="2654976"/>
    <lineage>
        <taxon>Bacteria</taxon>
        <taxon>Bacillati</taxon>
        <taxon>Bacillota</taxon>
        <taxon>Bacilli</taxon>
        <taxon>Bacillales</taxon>
        <taxon>Paenibacillaceae</taxon>
        <taxon>Paenibacillus</taxon>
    </lineage>
</organism>
<evidence type="ECO:0000313" key="3">
    <source>
        <dbReference type="Proteomes" id="UP000618579"/>
    </source>
</evidence>
<keyword evidence="1" id="KW-0472">Membrane</keyword>
<evidence type="ECO:0000313" key="2">
    <source>
        <dbReference type="EMBL" id="NOU98440.1"/>
    </source>
</evidence>
<proteinExistence type="predicted"/>